<gene>
    <name evidence="1" type="ORF">JA29_078</name>
</gene>
<accession>A0A384ZX47</accession>
<evidence type="ECO:0000313" key="1">
    <source>
        <dbReference type="EMBL" id="AXG66804.1"/>
    </source>
</evidence>
<dbReference type="Proteomes" id="UP000263326">
    <property type="component" value="Segment"/>
</dbReference>
<proteinExistence type="predicted"/>
<keyword evidence="2" id="KW-1185">Reference proteome</keyword>
<organism evidence="1 2">
    <name type="scientific">Dickeya phage vB_DsoM_JA29</name>
    <dbReference type="NCBI Taxonomy" id="2283031"/>
    <lineage>
        <taxon>Viruses</taxon>
        <taxon>Duplodnaviria</taxon>
        <taxon>Heunggongvirae</taxon>
        <taxon>Uroviricota</taxon>
        <taxon>Caudoviricetes</taxon>
        <taxon>Salmondvirus</taxon>
        <taxon>Salmondvirus JA29</taxon>
    </lineage>
</organism>
<name>A0A384ZX47_9CAUD</name>
<sequence length="360" mass="39675">MKLLDLQEKRVVASSLYMAFFMEGTIPTQAQLDAPDIQKIINDCLVAVPYMNGQYSTGGKMIMQPLNRAEQSRLWALHSAWQEVDTVYGKQVLPKTKINRYRDLNDTSNANMASTPNQQIINMFAMDQMPRLVGSAASVNVLATSTGGFWAQLDPADPTKTIVAEYDFGADVEITGVMRISGQTGEATNSMFNSVLQAQINGVWTDVTATMNVQPTANDATMVPILNGKVTARYFRTRILRVQQWLYPSGLRFFGKYVNGSPRTFGKIGHVILMPFNMSQATYDSGLLGTTASCNIMLANEKALMDDRNVALSAYTVTDDPKKIPTTDLFIPTGLTFEQGSNLYPPFFTTVLPITELGAL</sequence>
<protein>
    <submittedName>
        <fullName evidence="1">Uncharacterized protein</fullName>
    </submittedName>
</protein>
<dbReference type="EMBL" id="MH460461">
    <property type="protein sequence ID" value="AXG66804.1"/>
    <property type="molecule type" value="Genomic_DNA"/>
</dbReference>
<evidence type="ECO:0000313" key="2">
    <source>
        <dbReference type="Proteomes" id="UP000263326"/>
    </source>
</evidence>
<reference evidence="1 2" key="1">
    <citation type="journal article" date="2018" name="Front. Microbiol.">
        <title>Jumbo Bacteriophages Are Represented Within an Increasing Diversity of Environmental Viruses Infecting the Emerging Phytopathogen, Dickeya solani.</title>
        <authorList>
            <person name="Day A.W."/>
            <person name="Ahn J."/>
            <person name="Salmond G.P.C."/>
        </authorList>
    </citation>
    <scope>NUCLEOTIDE SEQUENCE [LARGE SCALE GENOMIC DNA]</scope>
</reference>